<gene>
    <name evidence="1" type="ORF">S06H3_28131</name>
</gene>
<dbReference type="AlphaFoldDB" id="X1P626"/>
<organism evidence="1">
    <name type="scientific">marine sediment metagenome</name>
    <dbReference type="NCBI Taxonomy" id="412755"/>
    <lineage>
        <taxon>unclassified sequences</taxon>
        <taxon>metagenomes</taxon>
        <taxon>ecological metagenomes</taxon>
    </lineage>
</organism>
<reference evidence="1" key="1">
    <citation type="journal article" date="2014" name="Front. Microbiol.">
        <title>High frequency of phylogenetically diverse reductive dehalogenase-homologous genes in deep subseafloor sedimentary metagenomes.</title>
        <authorList>
            <person name="Kawai M."/>
            <person name="Futagami T."/>
            <person name="Toyoda A."/>
            <person name="Takaki Y."/>
            <person name="Nishi S."/>
            <person name="Hori S."/>
            <person name="Arai W."/>
            <person name="Tsubouchi T."/>
            <person name="Morono Y."/>
            <person name="Uchiyama I."/>
            <person name="Ito T."/>
            <person name="Fujiyama A."/>
            <person name="Inagaki F."/>
            <person name="Takami H."/>
        </authorList>
    </citation>
    <scope>NUCLEOTIDE SEQUENCE</scope>
    <source>
        <strain evidence="1">Expedition CK06-06</strain>
    </source>
</reference>
<name>X1P626_9ZZZZ</name>
<sequence length="188" mass="20766">TSSEILSSKTMIINSLTGEIRLGGDVDYFYATSSEIWGKTFVSTDATVRKSGEKVFRGAIPIFRFPVPAQTNSTSFVAVSREISTTTLNAALPESLPGTDRKIAFLINFADDIPTSASSTWLVDLKTGTDTEFTFTGQNLSSLEEGKPYLSDFYLLPDNDWQLEVKVPASDRTIRIFNILLLAYDQIQ</sequence>
<proteinExistence type="predicted"/>
<evidence type="ECO:0000313" key="1">
    <source>
        <dbReference type="EMBL" id="GAI26379.1"/>
    </source>
</evidence>
<accession>X1P626</accession>
<protein>
    <submittedName>
        <fullName evidence="1">Uncharacterized protein</fullName>
    </submittedName>
</protein>
<feature type="non-terminal residue" evidence="1">
    <location>
        <position position="1"/>
    </location>
</feature>
<dbReference type="EMBL" id="BARV01016387">
    <property type="protein sequence ID" value="GAI26379.1"/>
    <property type="molecule type" value="Genomic_DNA"/>
</dbReference>
<comment type="caution">
    <text evidence="1">The sequence shown here is derived from an EMBL/GenBank/DDBJ whole genome shotgun (WGS) entry which is preliminary data.</text>
</comment>